<dbReference type="GO" id="GO:0016787">
    <property type="term" value="F:hydrolase activity"/>
    <property type="evidence" value="ECO:0007669"/>
    <property type="project" value="UniProtKB-KW"/>
</dbReference>
<feature type="non-terminal residue" evidence="5">
    <location>
        <position position="1"/>
    </location>
</feature>
<dbReference type="Gene3D" id="3.90.220.20">
    <property type="entry name" value="DNA methylase specificity domains"/>
    <property type="match status" value="2"/>
</dbReference>
<keyword evidence="5" id="KW-0378">Hydrolase</keyword>
<evidence type="ECO:0000256" key="3">
    <source>
        <dbReference type="ARBA" id="ARBA00023125"/>
    </source>
</evidence>
<dbReference type="Proteomes" id="UP000676246">
    <property type="component" value="Unassembled WGS sequence"/>
</dbReference>
<accession>A0A940YF75</accession>
<evidence type="ECO:0000256" key="2">
    <source>
        <dbReference type="ARBA" id="ARBA00022747"/>
    </source>
</evidence>
<keyword evidence="2" id="KW-0680">Restriction system</keyword>
<dbReference type="InterPro" id="IPR000055">
    <property type="entry name" value="Restrct_endonuc_typeI_TRD"/>
</dbReference>
<dbReference type="GO" id="GO:0003677">
    <property type="term" value="F:DNA binding"/>
    <property type="evidence" value="ECO:0007669"/>
    <property type="project" value="UniProtKB-KW"/>
</dbReference>
<evidence type="ECO:0000313" key="6">
    <source>
        <dbReference type="Proteomes" id="UP000676246"/>
    </source>
</evidence>
<comment type="caution">
    <text evidence="5">The sequence shown here is derived from an EMBL/GenBank/DDBJ whole genome shotgun (WGS) entry which is preliminary data.</text>
</comment>
<evidence type="ECO:0000259" key="4">
    <source>
        <dbReference type="Pfam" id="PF01420"/>
    </source>
</evidence>
<dbReference type="AlphaFoldDB" id="A0A940YF75"/>
<evidence type="ECO:0000313" key="5">
    <source>
        <dbReference type="EMBL" id="MBQ0933460.1"/>
    </source>
</evidence>
<dbReference type="RefSeq" id="WP_210857128.1">
    <property type="nucleotide sequence ID" value="NZ_JAGQDD010000030.1"/>
</dbReference>
<dbReference type="SUPFAM" id="SSF116734">
    <property type="entry name" value="DNA methylase specificity domain"/>
    <property type="match status" value="2"/>
</dbReference>
<dbReference type="EC" id="3.1.21.-" evidence="5"/>
<evidence type="ECO:0000256" key="1">
    <source>
        <dbReference type="ARBA" id="ARBA00010923"/>
    </source>
</evidence>
<name>A0A940YF75_9BURK</name>
<protein>
    <submittedName>
        <fullName evidence="5">Restriction endonuclease subunit S</fullName>
        <ecNumber evidence="5">3.1.21.-</ecNumber>
    </submittedName>
</protein>
<dbReference type="PANTHER" id="PTHR30408:SF12">
    <property type="entry name" value="TYPE I RESTRICTION ENZYME MJAVIII SPECIFICITY SUBUNIT"/>
    <property type="match status" value="1"/>
</dbReference>
<dbReference type="EMBL" id="JAGQDD010000030">
    <property type="protein sequence ID" value="MBQ0933460.1"/>
    <property type="molecule type" value="Genomic_DNA"/>
</dbReference>
<proteinExistence type="inferred from homology"/>
<dbReference type="Pfam" id="PF01420">
    <property type="entry name" value="Methylase_S"/>
    <property type="match status" value="1"/>
</dbReference>
<keyword evidence="5" id="KW-0255">Endonuclease</keyword>
<dbReference type="GO" id="GO:0009307">
    <property type="term" value="P:DNA restriction-modification system"/>
    <property type="evidence" value="ECO:0007669"/>
    <property type="project" value="UniProtKB-KW"/>
</dbReference>
<dbReference type="InterPro" id="IPR052021">
    <property type="entry name" value="Type-I_RS_S_subunit"/>
</dbReference>
<organism evidence="5 6">
    <name type="scientific">Ideonella alba</name>
    <dbReference type="NCBI Taxonomy" id="2824118"/>
    <lineage>
        <taxon>Bacteria</taxon>
        <taxon>Pseudomonadati</taxon>
        <taxon>Pseudomonadota</taxon>
        <taxon>Betaproteobacteria</taxon>
        <taxon>Burkholderiales</taxon>
        <taxon>Sphaerotilaceae</taxon>
        <taxon>Ideonella</taxon>
    </lineage>
</organism>
<keyword evidence="3" id="KW-0238">DNA-binding</keyword>
<reference evidence="5 6" key="1">
    <citation type="submission" date="2021-04" db="EMBL/GenBank/DDBJ databases">
        <title>The genome sequence of Ideonella sp. 3Y2.</title>
        <authorList>
            <person name="Liu Y."/>
        </authorList>
    </citation>
    <scope>NUCLEOTIDE SEQUENCE [LARGE SCALE GENOMIC DNA]</scope>
    <source>
        <strain evidence="5 6">3Y2</strain>
    </source>
</reference>
<keyword evidence="6" id="KW-1185">Reference proteome</keyword>
<sequence length="370" mass="41071">SGAGSITFRPDQGISTPFGVLCRPSLAGITSPAYAVFQIDETKVNRRFAHALFRSNLAKAYFRTESTGIIESRLRLYPESLLSLRLALPSLEQQARIAGWLDRETARIDALIEKKTRFIELLREKRQALITQAVTRGLDRDTPLKDSGVDWLGLVPSHWRVMSLKQVVAIPITDGPHETPVACAEGVPFVSAEAVSTGRIDFSRIWGFISEEDDARFSKKYRPRRGDIFMVKSGATTGVTAIVDTDERFNIWSPLAVIRCGDKVLPEFMLNFMRSRNFQEAIALNWSFGTQQNIGMGVIGNLRVAVPPIEEQIAAVRQLDVWLSRIASLELATAKSVGLLRERRAALITAAVTGQIEVRAEVPEEQPEPA</sequence>
<comment type="similarity">
    <text evidence="1">Belongs to the type-I restriction system S methylase family.</text>
</comment>
<dbReference type="PANTHER" id="PTHR30408">
    <property type="entry name" value="TYPE-1 RESTRICTION ENZYME ECOKI SPECIFICITY PROTEIN"/>
    <property type="match status" value="1"/>
</dbReference>
<dbReference type="InterPro" id="IPR044946">
    <property type="entry name" value="Restrct_endonuc_typeI_TRD_sf"/>
</dbReference>
<dbReference type="GO" id="GO:0004519">
    <property type="term" value="F:endonuclease activity"/>
    <property type="evidence" value="ECO:0007669"/>
    <property type="project" value="UniProtKB-KW"/>
</dbReference>
<feature type="domain" description="Type I restriction modification DNA specificity" evidence="4">
    <location>
        <begin position="156"/>
        <end position="321"/>
    </location>
</feature>
<gene>
    <name evidence="5" type="ORF">KAK03_23545</name>
</gene>
<keyword evidence="5" id="KW-0540">Nuclease</keyword>